<dbReference type="SUPFAM" id="SSF57850">
    <property type="entry name" value="RING/U-box"/>
    <property type="match status" value="2"/>
</dbReference>
<feature type="domain" description="B box-type" evidence="6">
    <location>
        <begin position="97"/>
        <end position="138"/>
    </location>
</feature>
<feature type="domain" description="RING-type" evidence="5">
    <location>
        <begin position="14"/>
        <end position="54"/>
    </location>
</feature>
<dbReference type="InterPro" id="IPR000315">
    <property type="entry name" value="Znf_B-box"/>
</dbReference>
<evidence type="ECO:0000256" key="4">
    <source>
        <dbReference type="PROSITE-ProRule" id="PRU00024"/>
    </source>
</evidence>
<dbReference type="PANTHER" id="PTHR25462:SF296">
    <property type="entry name" value="MEIOTIC P26, ISOFORM F"/>
    <property type="match status" value="1"/>
</dbReference>
<dbReference type="Gene3D" id="3.30.40.10">
    <property type="entry name" value="Zinc/RING finger domain, C3HC4 (zinc finger)"/>
    <property type="match status" value="2"/>
</dbReference>
<dbReference type="InterPro" id="IPR018957">
    <property type="entry name" value="Znf_C3HC4_RING-type"/>
</dbReference>
<proteinExistence type="predicted"/>
<evidence type="ECO:0000313" key="8">
    <source>
        <dbReference type="Proteomes" id="UP001152320"/>
    </source>
</evidence>
<dbReference type="Proteomes" id="UP001152320">
    <property type="component" value="Chromosome 1"/>
</dbReference>
<evidence type="ECO:0000313" key="7">
    <source>
        <dbReference type="EMBL" id="KAJ8048204.1"/>
    </source>
</evidence>
<dbReference type="InterPro" id="IPR001841">
    <property type="entry name" value="Znf_RING"/>
</dbReference>
<name>A0A9Q1CPE5_HOLLE</name>
<keyword evidence="8" id="KW-1185">Reference proteome</keyword>
<evidence type="ECO:0000256" key="3">
    <source>
        <dbReference type="ARBA" id="ARBA00022833"/>
    </source>
</evidence>
<dbReference type="PANTHER" id="PTHR25462">
    <property type="entry name" value="BONUS, ISOFORM C-RELATED"/>
    <property type="match status" value="1"/>
</dbReference>
<protein>
    <submittedName>
        <fullName evidence="7">Tripartite motif-containing protein 2</fullName>
    </submittedName>
</protein>
<dbReference type="InterPro" id="IPR013083">
    <property type="entry name" value="Znf_RING/FYVE/PHD"/>
</dbReference>
<dbReference type="GO" id="GO:0008270">
    <property type="term" value="F:zinc ion binding"/>
    <property type="evidence" value="ECO:0007669"/>
    <property type="project" value="UniProtKB-KW"/>
</dbReference>
<dbReference type="InterPro" id="IPR047153">
    <property type="entry name" value="TRIM45/56/19-like"/>
</dbReference>
<comment type="caution">
    <text evidence="7">The sequence shown here is derived from an EMBL/GenBank/DDBJ whole genome shotgun (WGS) entry which is preliminary data.</text>
</comment>
<dbReference type="PROSITE" id="PS50119">
    <property type="entry name" value="ZF_BBOX"/>
    <property type="match status" value="2"/>
</dbReference>
<feature type="domain" description="RING-type" evidence="5">
    <location>
        <begin position="703"/>
        <end position="743"/>
    </location>
</feature>
<organism evidence="7 8">
    <name type="scientific">Holothuria leucospilota</name>
    <name type="common">Black long sea cucumber</name>
    <name type="synonym">Mertensiothuria leucospilota</name>
    <dbReference type="NCBI Taxonomy" id="206669"/>
    <lineage>
        <taxon>Eukaryota</taxon>
        <taxon>Metazoa</taxon>
        <taxon>Echinodermata</taxon>
        <taxon>Eleutherozoa</taxon>
        <taxon>Echinozoa</taxon>
        <taxon>Holothuroidea</taxon>
        <taxon>Aspidochirotacea</taxon>
        <taxon>Aspidochirotida</taxon>
        <taxon>Holothuriidae</taxon>
        <taxon>Holothuria</taxon>
    </lineage>
</organism>
<evidence type="ECO:0000259" key="6">
    <source>
        <dbReference type="PROSITE" id="PS50119"/>
    </source>
</evidence>
<evidence type="ECO:0000256" key="2">
    <source>
        <dbReference type="ARBA" id="ARBA00022771"/>
    </source>
</evidence>
<dbReference type="Gene3D" id="3.30.160.60">
    <property type="entry name" value="Classic Zinc Finger"/>
    <property type="match status" value="2"/>
</dbReference>
<accession>A0A9Q1CPE5</accession>
<evidence type="ECO:0000259" key="5">
    <source>
        <dbReference type="PROSITE" id="PS50089"/>
    </source>
</evidence>
<dbReference type="PROSITE" id="PS50089">
    <property type="entry name" value="ZF_RING_2"/>
    <property type="match status" value="2"/>
</dbReference>
<dbReference type="Pfam" id="PF00097">
    <property type="entry name" value="zf-C3HC4"/>
    <property type="match status" value="2"/>
</dbReference>
<gene>
    <name evidence="7" type="ORF">HOLleu_00420</name>
</gene>
<dbReference type="SMART" id="SM00336">
    <property type="entry name" value="BBOX"/>
    <property type="match status" value="2"/>
</dbReference>
<keyword evidence="2 4" id="KW-0863">Zinc-finger</keyword>
<keyword evidence="1" id="KW-0479">Metal-binding</keyword>
<dbReference type="Pfam" id="PF00643">
    <property type="entry name" value="zf-B_box"/>
    <property type="match status" value="2"/>
</dbReference>
<dbReference type="OrthoDB" id="6105938at2759"/>
<dbReference type="SMART" id="SM00184">
    <property type="entry name" value="RING"/>
    <property type="match status" value="2"/>
</dbReference>
<keyword evidence="3" id="KW-0862">Zinc</keyword>
<feature type="domain" description="B box-type" evidence="6">
    <location>
        <begin position="789"/>
        <end position="830"/>
    </location>
</feature>
<sequence length="1313" mass="147961">MATKDEKGSDLLICPVCGQEYKIPKLISCGHSVCMKPCLQNLLQRSSPMCPVCSSEIQSTSSASADSFPTNPVLEALLNRRGDFKATPSSSNTNITVKRKLCQLHEENLDKFCETCSEMICEKCANEIHDQLHEVTSVREAANKFFDRLEGTEQTVKTAHDRLCKILDTLEKAKLKCETDSDHIKVQISESGILAAQLLQNCVEELSSKVDERKEKILKKIQTIKSQQFETLLFSNYLKTVCGELKDNHQGYSFSSKGVVNNLSSKTEKLSQDVLQLENTNVPDGIGLYFHPSPLQHFHENSLGTLEPNPLQTKLVPIANKLWDITIVGTYSYHPGVQSYKGFVWVNKSTNIHVSDFVIKHVITIQGGVGGNASFLTTANISVISPCTDKSGLSVLGHNETSIYKLSYDLSSTITATDEKNLECATENAISAVCWDESRNDCYALLKDGKTIIRINMGVLVRQNFEIKLDEPVTSVTSRQFHVSKLGGMAICEIEKKRVQYYERVQSKATKTVTAPPDIKGWYPVFVITREDDQRWFVAWETRSYDIEDEGGVPYARIYQYDETFELEGLCFKLACSKIKAFSFTNRYFSCDSSYNSSHHSRRFSYGKRRPLIFHGEDSINKMGINLRHTDSKHDTGDNAYVVRLNGSFYPRGLLERNKVGKLFISILFQSKGYLWNGLIRKIVRIRSFVTMATTGRTSVSDCPICCESYKNPKMISCGHSFCLDPCLRNLMQSSRPNCPLCRITIQLPPSGKVEDLPTNFALQSMVEVQTAKVDVSSANQKRNEMSSVKQTRCDTHEEDFVFYCVECSELLCQKCLNESHDKDHDILKAQEAVDKYCGMLVPIEKDLMTLTTKSNDVCLLLEGAKKRCKLEGDSIRGRIDEAGESIIQQVRKKMTELHLELGEKEKSTVKYLEDLAATAAELSLFGECTQVMCTKMKLELTQQDFKRKSAIDSVAKKTTVLLKNVVDLEKEALKDTESISFQPNEQWTHIPLGILTAYSSVGKEMCLSVSKLRDLECSLPDHSYTSFTLLSANSIVFLFQKRNGHDSILHARYRTGQSEQSLDNVSIVGKISNVSSIRMPVNKITKFLFVKNDHTPQNVIFNENDKSLRVDSSVTLSSALLYQISAVSWDECGENCYALLTDGETIKAFSFSLEEKETFHAKLERKVECSNSKGFHVSQLGMAICDELEGNVKFYETSQSARPTRALAAPSDIPGSRPVYVSSLQKDKKWYVLWNRTNFSGGSFSCIYQYSSSFNEECVLIKGTSRLSSVSFLDENYISTDTYNSYSYNYVQYNSVTVSVYQIERRHTSRKE</sequence>
<reference evidence="7" key="1">
    <citation type="submission" date="2021-10" db="EMBL/GenBank/DDBJ databases">
        <title>Tropical sea cucumber genome reveals ecological adaptation and Cuvierian tubules defense mechanism.</title>
        <authorList>
            <person name="Chen T."/>
        </authorList>
    </citation>
    <scope>NUCLEOTIDE SEQUENCE</scope>
    <source>
        <strain evidence="7">Nanhai2018</strain>
        <tissue evidence="7">Muscle</tissue>
    </source>
</reference>
<dbReference type="CDD" id="cd16449">
    <property type="entry name" value="RING-HC"/>
    <property type="match status" value="1"/>
</dbReference>
<evidence type="ECO:0000256" key="1">
    <source>
        <dbReference type="ARBA" id="ARBA00022723"/>
    </source>
</evidence>
<dbReference type="SUPFAM" id="SSF57845">
    <property type="entry name" value="B-box zinc-binding domain"/>
    <property type="match status" value="2"/>
</dbReference>
<dbReference type="EMBL" id="JAIZAY010000001">
    <property type="protein sequence ID" value="KAJ8048204.1"/>
    <property type="molecule type" value="Genomic_DNA"/>
</dbReference>